<accession>A0ABR1J724</accession>
<protein>
    <recommendedName>
        <fullName evidence="2">DUF6589 domain-containing protein</fullName>
    </recommendedName>
</protein>
<organism evidence="3 4">
    <name type="scientific">Marasmiellus scandens</name>
    <dbReference type="NCBI Taxonomy" id="2682957"/>
    <lineage>
        <taxon>Eukaryota</taxon>
        <taxon>Fungi</taxon>
        <taxon>Dikarya</taxon>
        <taxon>Basidiomycota</taxon>
        <taxon>Agaricomycotina</taxon>
        <taxon>Agaricomycetes</taxon>
        <taxon>Agaricomycetidae</taxon>
        <taxon>Agaricales</taxon>
        <taxon>Marasmiineae</taxon>
        <taxon>Omphalotaceae</taxon>
        <taxon>Marasmiellus</taxon>
    </lineage>
</organism>
<feature type="compositionally biased region" description="Acidic residues" evidence="1">
    <location>
        <begin position="194"/>
        <end position="206"/>
    </location>
</feature>
<proteinExistence type="predicted"/>
<dbReference type="Proteomes" id="UP001498398">
    <property type="component" value="Unassembled WGS sequence"/>
</dbReference>
<reference evidence="3 4" key="1">
    <citation type="submission" date="2024-01" db="EMBL/GenBank/DDBJ databases">
        <title>A draft genome for the cacao thread blight pathogen Marasmiellus scandens.</title>
        <authorList>
            <person name="Baruah I.K."/>
            <person name="Leung J."/>
            <person name="Bukari Y."/>
            <person name="Amoako-Attah I."/>
            <person name="Meinhardt L.W."/>
            <person name="Bailey B.A."/>
            <person name="Cohen S.P."/>
        </authorList>
    </citation>
    <scope>NUCLEOTIDE SEQUENCE [LARGE SCALE GENOMIC DNA]</scope>
    <source>
        <strain evidence="3 4">GH-19</strain>
    </source>
</reference>
<keyword evidence="4" id="KW-1185">Reference proteome</keyword>
<dbReference type="InterPro" id="IPR046496">
    <property type="entry name" value="DUF6589"/>
</dbReference>
<dbReference type="EMBL" id="JBANRG010000034">
    <property type="protein sequence ID" value="KAK7450182.1"/>
    <property type="molecule type" value="Genomic_DNA"/>
</dbReference>
<name>A0ABR1J724_9AGAR</name>
<dbReference type="Pfam" id="PF20231">
    <property type="entry name" value="DUF6589"/>
    <property type="match status" value="1"/>
</dbReference>
<sequence length="276" mass="31953">MYCLICYESSKDLQDAILNNLLVNITGELGNWIEKDLLEEHYNRWLEYMIQRSGGEFDDNFHRNLIALNVEFFLRLRELIEDGFELRRRGKSHTSPHLRDEYKTLLQMFKEDELHSFRSGRTLGHAATNLFNEGYTRLSSGGKMSDFLKKSKAYAAILGKFESRRDQAISRPSESTESSTSISVEEMHQDITESDLNDEPLQENDCSELPQQSGSDLNMRVDPETGKLIDEWFEREEFAEMRSRGDIVDEEILDDDPALQEVDTDDEANWGSDNDT</sequence>
<comment type="caution">
    <text evidence="3">The sequence shown here is derived from an EMBL/GenBank/DDBJ whole genome shotgun (WGS) entry which is preliminary data.</text>
</comment>
<feature type="region of interest" description="Disordered" evidence="1">
    <location>
        <begin position="246"/>
        <end position="276"/>
    </location>
</feature>
<gene>
    <name evidence="3" type="ORF">VKT23_013065</name>
</gene>
<feature type="compositionally biased region" description="Acidic residues" evidence="1">
    <location>
        <begin position="248"/>
        <end position="276"/>
    </location>
</feature>
<evidence type="ECO:0000313" key="3">
    <source>
        <dbReference type="EMBL" id="KAK7450182.1"/>
    </source>
</evidence>
<feature type="domain" description="DUF6589" evidence="2">
    <location>
        <begin position="1"/>
        <end position="93"/>
    </location>
</feature>
<evidence type="ECO:0000256" key="1">
    <source>
        <dbReference type="SAM" id="MobiDB-lite"/>
    </source>
</evidence>
<feature type="region of interest" description="Disordered" evidence="1">
    <location>
        <begin position="194"/>
        <end position="221"/>
    </location>
</feature>
<evidence type="ECO:0000313" key="4">
    <source>
        <dbReference type="Proteomes" id="UP001498398"/>
    </source>
</evidence>
<evidence type="ECO:0000259" key="2">
    <source>
        <dbReference type="Pfam" id="PF20231"/>
    </source>
</evidence>